<name>A0ABX0VC78_9HYPH</name>
<dbReference type="PANTHER" id="PTHR35368:SF1">
    <property type="entry name" value="HYDROPEROXIDE REDUCTASE"/>
    <property type="match status" value="1"/>
</dbReference>
<dbReference type="InterPro" id="IPR003718">
    <property type="entry name" value="OsmC/Ohr_fam"/>
</dbReference>
<accession>A0ABX0VC78</accession>
<dbReference type="InterPro" id="IPR015946">
    <property type="entry name" value="KH_dom-like_a/b"/>
</dbReference>
<dbReference type="InterPro" id="IPR036102">
    <property type="entry name" value="OsmC/Ohrsf"/>
</dbReference>
<protein>
    <submittedName>
        <fullName evidence="1">OsmC family protein</fullName>
    </submittedName>
</protein>
<dbReference type="Proteomes" id="UP000707352">
    <property type="component" value="Unassembled WGS sequence"/>
</dbReference>
<evidence type="ECO:0000313" key="1">
    <source>
        <dbReference type="EMBL" id="NIX77462.1"/>
    </source>
</evidence>
<dbReference type="EMBL" id="JAATJS010000004">
    <property type="protein sequence ID" value="NIX77462.1"/>
    <property type="molecule type" value="Genomic_DNA"/>
</dbReference>
<dbReference type="RefSeq" id="WP_167673376.1">
    <property type="nucleotide sequence ID" value="NZ_JAATJS010000004.1"/>
</dbReference>
<dbReference type="PANTHER" id="PTHR35368">
    <property type="entry name" value="HYDROPEROXIDE REDUCTASE"/>
    <property type="match status" value="1"/>
</dbReference>
<dbReference type="InterPro" id="IPR052924">
    <property type="entry name" value="OsmC/Ohr_hydroprdx_reductase"/>
</dbReference>
<evidence type="ECO:0000313" key="2">
    <source>
        <dbReference type="Proteomes" id="UP000707352"/>
    </source>
</evidence>
<proteinExistence type="predicted"/>
<dbReference type="SUPFAM" id="SSF82784">
    <property type="entry name" value="OsmC-like"/>
    <property type="match status" value="1"/>
</dbReference>
<reference evidence="1 2" key="1">
    <citation type="submission" date="2020-03" db="EMBL/GenBank/DDBJ databases">
        <title>The genome sequence of Microvirga sp. c23x22.</title>
        <authorList>
            <person name="Zhang X."/>
        </authorList>
    </citation>
    <scope>NUCLEOTIDE SEQUENCE [LARGE SCALE GENOMIC DNA]</scope>
    <source>
        <strain evidence="2">c23x22</strain>
    </source>
</reference>
<dbReference type="Gene3D" id="3.30.300.20">
    <property type="match status" value="1"/>
</dbReference>
<comment type="caution">
    <text evidence="1">The sequence shown here is derived from an EMBL/GenBank/DDBJ whole genome shotgun (WGS) entry which is preliminary data.</text>
</comment>
<organism evidence="1 2">
    <name type="scientific">Microvirga terricola</name>
    <dbReference type="NCBI Taxonomy" id="2719797"/>
    <lineage>
        <taxon>Bacteria</taxon>
        <taxon>Pseudomonadati</taxon>
        <taxon>Pseudomonadota</taxon>
        <taxon>Alphaproteobacteria</taxon>
        <taxon>Hyphomicrobiales</taxon>
        <taxon>Methylobacteriaceae</taxon>
        <taxon>Microvirga</taxon>
    </lineage>
</organism>
<keyword evidence="2" id="KW-1185">Reference proteome</keyword>
<sequence>MTVMSVKLRSLPETGAAVGWGGSHSVIVDRPLDKAGGTGLGFNGGQLLALAIGGCLCNDLHYVAHEMGISLSQLAVDVEVSFDGRPLVATAAEVRIAVEADDPAADLDELVRRAKAASTVSNSLARGIPVNVKGPGLALSLT</sequence>
<dbReference type="Pfam" id="PF02566">
    <property type="entry name" value="OsmC"/>
    <property type="match status" value="1"/>
</dbReference>
<gene>
    <name evidence="1" type="ORF">HB375_12695</name>
</gene>